<dbReference type="GO" id="GO:0046872">
    <property type="term" value="F:metal ion binding"/>
    <property type="evidence" value="ECO:0007669"/>
    <property type="project" value="UniProtKB-KW"/>
</dbReference>
<protein>
    <recommendedName>
        <fullName evidence="5">Kynurenine formamidase</fullName>
        <ecNumber evidence="4">3.5.1.9</ecNumber>
    </recommendedName>
</protein>
<organism evidence="12 13">
    <name type="scientific">Alkalicoccus luteus</name>
    <dbReference type="NCBI Taxonomy" id="1237094"/>
    <lineage>
        <taxon>Bacteria</taxon>
        <taxon>Bacillati</taxon>
        <taxon>Bacillota</taxon>
        <taxon>Bacilli</taxon>
        <taxon>Bacillales</taxon>
        <taxon>Bacillaceae</taxon>
        <taxon>Alkalicoccus</taxon>
    </lineage>
</organism>
<comment type="subunit">
    <text evidence="3">Homodimer.</text>
</comment>
<dbReference type="GO" id="GO:0004061">
    <property type="term" value="F:arylformamidase activity"/>
    <property type="evidence" value="ECO:0007669"/>
    <property type="project" value="UniProtKB-EC"/>
</dbReference>
<keyword evidence="9" id="KW-0823">Tryptophan catabolism</keyword>
<evidence type="ECO:0000256" key="11">
    <source>
        <dbReference type="ARBA" id="ARBA00060547"/>
    </source>
</evidence>
<evidence type="ECO:0000256" key="9">
    <source>
        <dbReference type="ARBA" id="ARBA00023079"/>
    </source>
</evidence>
<dbReference type="Proteomes" id="UP000752012">
    <property type="component" value="Unassembled WGS sequence"/>
</dbReference>
<accession>A0A969TUN2</accession>
<proteinExistence type="predicted"/>
<dbReference type="Gene3D" id="3.50.30.50">
    <property type="entry name" value="Putative cyclase"/>
    <property type="match status" value="1"/>
</dbReference>
<reference evidence="12 13" key="1">
    <citation type="submission" date="2020-03" db="EMBL/GenBank/DDBJ databases">
        <title>Assessment of the enzymatic potential of alkaline-tolerant lipase obtained from Bacillus luteus H11 (technogenic soil) for the bioremediation of saline soils contaminated with petroleum substances.</title>
        <authorList>
            <person name="Kalwasinska A."/>
        </authorList>
    </citation>
    <scope>NUCLEOTIDE SEQUENCE [LARGE SCALE GENOMIC DNA]</scope>
    <source>
        <strain evidence="12 13">H11</strain>
    </source>
</reference>
<dbReference type="AlphaFoldDB" id="A0A969TUN2"/>
<gene>
    <name evidence="12" type="ORF">HCN83_15075</name>
</gene>
<comment type="function">
    <text evidence="2">Catalyzes the hydrolysis of N-formyl-L-kynurenine to L-kynurenine, the second step in the kynurenine pathway of tryptophan degradation.</text>
</comment>
<evidence type="ECO:0000256" key="8">
    <source>
        <dbReference type="ARBA" id="ARBA00022833"/>
    </source>
</evidence>
<dbReference type="FunFam" id="3.50.30.50:FF:000001">
    <property type="entry name" value="Kynurenine formamidase"/>
    <property type="match status" value="1"/>
</dbReference>
<evidence type="ECO:0000256" key="3">
    <source>
        <dbReference type="ARBA" id="ARBA00011738"/>
    </source>
</evidence>
<dbReference type="GO" id="GO:0019441">
    <property type="term" value="P:L-tryptophan catabolic process to kynurenine"/>
    <property type="evidence" value="ECO:0007669"/>
    <property type="project" value="InterPro"/>
</dbReference>
<evidence type="ECO:0000256" key="2">
    <source>
        <dbReference type="ARBA" id="ARBA00002204"/>
    </source>
</evidence>
<evidence type="ECO:0000313" key="12">
    <source>
        <dbReference type="EMBL" id="NJP38888.1"/>
    </source>
</evidence>
<evidence type="ECO:0000313" key="13">
    <source>
        <dbReference type="Proteomes" id="UP000752012"/>
    </source>
</evidence>
<dbReference type="EC" id="3.5.1.9" evidence="4"/>
<name>A0A969TUN2_9BACI</name>
<dbReference type="PANTHER" id="PTHR31118:SF32">
    <property type="entry name" value="KYNURENINE FORMAMIDASE"/>
    <property type="match status" value="1"/>
</dbReference>
<dbReference type="RefSeq" id="WP_168008797.1">
    <property type="nucleotide sequence ID" value="NZ_JAATHJ010000033.1"/>
</dbReference>
<comment type="cofactor">
    <cofactor evidence="1">
        <name>Zn(2+)</name>
        <dbReference type="ChEBI" id="CHEBI:29105"/>
    </cofactor>
</comment>
<comment type="pathway">
    <text evidence="11">Amino-acid degradation; L-tryptophan degradation via kynurenine pathway; L-kynurenine from L-tryptophan: step 2/2.</text>
</comment>
<dbReference type="EMBL" id="JAATHJ010000033">
    <property type="protein sequence ID" value="NJP38888.1"/>
    <property type="molecule type" value="Genomic_DNA"/>
</dbReference>
<sequence>MYKWIDISRELHQGMNVWPGDAAFNKQDTMSIEKGDSVNVSEISLSVHSGTHADAPFHYSRTGMPISELDINRFSGPAIVIRTDEWPLITRKSAPDKLPDGVHHVLLKTAAEPGSYESFPAIAPELIHHLADQGVQLIGTDAPSVDPLESKDLPAHLACLNRNMMILEGLNLHIEPGLFELAAFPLKLRGGDGSPVRAALRKWEGNARYD</sequence>
<evidence type="ECO:0000256" key="4">
    <source>
        <dbReference type="ARBA" id="ARBA00012930"/>
    </source>
</evidence>
<dbReference type="SUPFAM" id="SSF102198">
    <property type="entry name" value="Putative cyclase"/>
    <property type="match status" value="1"/>
</dbReference>
<dbReference type="PANTHER" id="PTHR31118">
    <property type="entry name" value="CYCLASE-LIKE PROTEIN 2"/>
    <property type="match status" value="1"/>
</dbReference>
<dbReference type="Pfam" id="PF04199">
    <property type="entry name" value="Cyclase"/>
    <property type="match status" value="1"/>
</dbReference>
<evidence type="ECO:0000256" key="1">
    <source>
        <dbReference type="ARBA" id="ARBA00001947"/>
    </source>
</evidence>
<evidence type="ECO:0000256" key="5">
    <source>
        <dbReference type="ARBA" id="ARBA00014889"/>
    </source>
</evidence>
<evidence type="ECO:0000256" key="10">
    <source>
        <dbReference type="ARBA" id="ARBA00048496"/>
    </source>
</evidence>
<evidence type="ECO:0000256" key="7">
    <source>
        <dbReference type="ARBA" id="ARBA00022801"/>
    </source>
</evidence>
<keyword evidence="7" id="KW-0378">Hydrolase</keyword>
<dbReference type="InterPro" id="IPR037175">
    <property type="entry name" value="KFase_sf"/>
</dbReference>
<keyword evidence="8" id="KW-0862">Zinc</keyword>
<keyword evidence="13" id="KW-1185">Reference proteome</keyword>
<keyword evidence="6" id="KW-0479">Metal-binding</keyword>
<comment type="catalytic activity">
    <reaction evidence="10">
        <text>N-formyl-L-kynurenine + H2O = L-kynurenine + formate + H(+)</text>
        <dbReference type="Rhea" id="RHEA:13009"/>
        <dbReference type="ChEBI" id="CHEBI:15377"/>
        <dbReference type="ChEBI" id="CHEBI:15378"/>
        <dbReference type="ChEBI" id="CHEBI:15740"/>
        <dbReference type="ChEBI" id="CHEBI:57959"/>
        <dbReference type="ChEBI" id="CHEBI:58629"/>
        <dbReference type="EC" id="3.5.1.9"/>
    </reaction>
</comment>
<comment type="caution">
    <text evidence="12">The sequence shown here is derived from an EMBL/GenBank/DDBJ whole genome shotgun (WGS) entry which is preliminary data.</text>
</comment>
<dbReference type="InterPro" id="IPR007325">
    <property type="entry name" value="KFase/CYL"/>
</dbReference>
<evidence type="ECO:0000256" key="6">
    <source>
        <dbReference type="ARBA" id="ARBA00022723"/>
    </source>
</evidence>